<gene>
    <name evidence="4" type="ORF">MAPG_05463</name>
</gene>
<feature type="compositionally biased region" description="Polar residues" evidence="1">
    <location>
        <begin position="1"/>
        <end position="12"/>
    </location>
</feature>
<feature type="compositionally biased region" description="Basic and acidic residues" evidence="1">
    <location>
        <begin position="41"/>
        <end position="53"/>
    </location>
</feature>
<dbReference type="Pfam" id="PF24244">
    <property type="entry name" value="Iec3-like_M"/>
    <property type="match status" value="1"/>
</dbReference>
<dbReference type="GO" id="GO:0031011">
    <property type="term" value="C:Ino80 complex"/>
    <property type="evidence" value="ECO:0007669"/>
    <property type="project" value="InterPro"/>
</dbReference>
<feature type="domain" description="INO80 complex subunit 3-like middle region" evidence="3">
    <location>
        <begin position="130"/>
        <end position="300"/>
    </location>
</feature>
<dbReference type="STRING" id="644358.A0A0C4DZG3"/>
<reference evidence="4" key="3">
    <citation type="submission" date="2011-03" db="EMBL/GenBank/DDBJ databases">
        <title>Annotation of Magnaporthe poae ATCC 64411.</title>
        <authorList>
            <person name="Ma L.-J."/>
            <person name="Dead R."/>
            <person name="Young S.K."/>
            <person name="Zeng Q."/>
            <person name="Gargeya S."/>
            <person name="Fitzgerald M."/>
            <person name="Haas B."/>
            <person name="Abouelleil A."/>
            <person name="Alvarado L."/>
            <person name="Arachchi H.M."/>
            <person name="Berlin A."/>
            <person name="Brown A."/>
            <person name="Chapman S.B."/>
            <person name="Chen Z."/>
            <person name="Dunbar C."/>
            <person name="Freedman E."/>
            <person name="Gearin G."/>
            <person name="Gellesch M."/>
            <person name="Goldberg J."/>
            <person name="Griggs A."/>
            <person name="Gujja S."/>
            <person name="Heiman D."/>
            <person name="Howarth C."/>
            <person name="Larson L."/>
            <person name="Lui A."/>
            <person name="MacDonald P.J.P."/>
            <person name="Mehta T."/>
            <person name="Montmayeur A."/>
            <person name="Murphy C."/>
            <person name="Neiman D."/>
            <person name="Pearson M."/>
            <person name="Priest M."/>
            <person name="Roberts A."/>
            <person name="Saif S."/>
            <person name="Shea T."/>
            <person name="Shenoy N."/>
            <person name="Sisk P."/>
            <person name="Stolte C."/>
            <person name="Sykes S."/>
            <person name="Yandava C."/>
            <person name="Wortman J."/>
            <person name="Nusbaum C."/>
            <person name="Birren B."/>
        </authorList>
    </citation>
    <scope>NUCLEOTIDE SEQUENCE</scope>
    <source>
        <strain evidence="4">ATCC 64411</strain>
    </source>
</reference>
<evidence type="ECO:0000259" key="3">
    <source>
        <dbReference type="Pfam" id="PF24244"/>
    </source>
</evidence>
<dbReference type="VEuPathDB" id="FungiDB:MAPG_05463"/>
<reference evidence="4" key="2">
    <citation type="submission" date="2010-05" db="EMBL/GenBank/DDBJ databases">
        <title>The Genome Sequence of Magnaporthe poae strain ATCC 64411.</title>
        <authorList>
            <consortium name="The Broad Institute Genome Sequencing Platform"/>
            <consortium name="Broad Institute Genome Sequencing Center for Infectious Disease"/>
            <person name="Ma L.-J."/>
            <person name="Dead R."/>
            <person name="Young S."/>
            <person name="Zeng Q."/>
            <person name="Koehrsen M."/>
            <person name="Alvarado L."/>
            <person name="Berlin A."/>
            <person name="Chapman S.B."/>
            <person name="Chen Z."/>
            <person name="Freedman E."/>
            <person name="Gellesch M."/>
            <person name="Goldberg J."/>
            <person name="Griggs A."/>
            <person name="Gujja S."/>
            <person name="Heilman E.R."/>
            <person name="Heiman D."/>
            <person name="Hepburn T."/>
            <person name="Howarth C."/>
            <person name="Jen D."/>
            <person name="Larson L."/>
            <person name="Mehta T."/>
            <person name="Neiman D."/>
            <person name="Pearson M."/>
            <person name="Roberts A."/>
            <person name="Saif S."/>
            <person name="Shea T."/>
            <person name="Shenoy N."/>
            <person name="Sisk P."/>
            <person name="Stolte C."/>
            <person name="Sykes S."/>
            <person name="Walk T."/>
            <person name="White J."/>
            <person name="Yandava C."/>
            <person name="Haas B."/>
            <person name="Nusbaum C."/>
            <person name="Birren B."/>
        </authorList>
    </citation>
    <scope>NUCLEOTIDE SEQUENCE</scope>
    <source>
        <strain evidence="4">ATCC 64411</strain>
    </source>
</reference>
<feature type="compositionally biased region" description="Basic and acidic residues" evidence="1">
    <location>
        <begin position="302"/>
        <end position="312"/>
    </location>
</feature>
<feature type="compositionally biased region" description="Basic and acidic residues" evidence="1">
    <location>
        <begin position="113"/>
        <end position="124"/>
    </location>
</feature>
<evidence type="ECO:0000313" key="4">
    <source>
        <dbReference type="EMBL" id="KLU86450.1"/>
    </source>
</evidence>
<feature type="region of interest" description="Disordered" evidence="1">
    <location>
        <begin position="87"/>
        <end position="124"/>
    </location>
</feature>
<evidence type="ECO:0000313" key="5">
    <source>
        <dbReference type="EnsemblFungi" id="MAPG_05463T0"/>
    </source>
</evidence>
<organism evidence="5 6">
    <name type="scientific">Magnaporthiopsis poae (strain ATCC 64411 / 73-15)</name>
    <name type="common">Kentucky bluegrass fungus</name>
    <name type="synonym">Magnaporthe poae</name>
    <dbReference type="NCBI Taxonomy" id="644358"/>
    <lineage>
        <taxon>Eukaryota</taxon>
        <taxon>Fungi</taxon>
        <taxon>Dikarya</taxon>
        <taxon>Ascomycota</taxon>
        <taxon>Pezizomycotina</taxon>
        <taxon>Sordariomycetes</taxon>
        <taxon>Sordariomycetidae</taxon>
        <taxon>Magnaporthales</taxon>
        <taxon>Magnaporthaceae</taxon>
        <taxon>Magnaporthiopsis</taxon>
    </lineage>
</organism>
<feature type="compositionally biased region" description="Polar residues" evidence="1">
    <location>
        <begin position="325"/>
        <end position="335"/>
    </location>
</feature>
<feature type="compositionally biased region" description="Basic residues" evidence="1">
    <location>
        <begin position="27"/>
        <end position="40"/>
    </location>
</feature>
<dbReference type="AlphaFoldDB" id="A0A0C4DZG3"/>
<dbReference type="GO" id="GO:0006338">
    <property type="term" value="P:chromatin remodeling"/>
    <property type="evidence" value="ECO:0007669"/>
    <property type="project" value="InterPro"/>
</dbReference>
<dbReference type="EMBL" id="GL876969">
    <property type="protein sequence ID" value="KLU86450.1"/>
    <property type="molecule type" value="Genomic_DNA"/>
</dbReference>
<feature type="region of interest" description="Disordered" evidence="1">
    <location>
        <begin position="230"/>
        <end position="256"/>
    </location>
</feature>
<evidence type="ECO:0000259" key="2">
    <source>
        <dbReference type="Pfam" id="PF14612"/>
    </source>
</evidence>
<proteinExistence type="predicted"/>
<keyword evidence="6" id="KW-1185">Reference proteome</keyword>
<feature type="domain" description="INO80 complex subunit 3 N-terminal" evidence="2">
    <location>
        <begin position="30"/>
        <end position="98"/>
    </location>
</feature>
<evidence type="ECO:0000313" key="6">
    <source>
        <dbReference type="Proteomes" id="UP000011715"/>
    </source>
</evidence>
<dbReference type="OrthoDB" id="4095124at2759"/>
<reference evidence="5" key="5">
    <citation type="submission" date="2015-06" db="UniProtKB">
        <authorList>
            <consortium name="EnsemblFungi"/>
        </authorList>
    </citation>
    <scope>IDENTIFICATION</scope>
    <source>
        <strain evidence="5">ATCC 64411</strain>
    </source>
</reference>
<feature type="compositionally biased region" description="Basic and acidic residues" evidence="1">
    <location>
        <begin position="16"/>
        <end position="26"/>
    </location>
</feature>
<feature type="compositionally biased region" description="Low complexity" evidence="1">
    <location>
        <begin position="230"/>
        <end position="241"/>
    </location>
</feature>
<dbReference type="Pfam" id="PF14612">
    <property type="entry name" value="Ino80_Iec3"/>
    <property type="match status" value="1"/>
</dbReference>
<feature type="compositionally biased region" description="Basic and acidic residues" evidence="1">
    <location>
        <begin position="89"/>
        <end position="105"/>
    </location>
</feature>
<feature type="region of interest" description="Disordered" evidence="1">
    <location>
        <begin position="296"/>
        <end position="335"/>
    </location>
</feature>
<protein>
    <submittedName>
        <fullName evidence="4 5">Uncharacterized protein</fullName>
    </submittedName>
</protein>
<evidence type="ECO:0000256" key="1">
    <source>
        <dbReference type="SAM" id="MobiDB-lite"/>
    </source>
</evidence>
<feature type="compositionally biased region" description="Basic and acidic residues" evidence="1">
    <location>
        <begin position="242"/>
        <end position="252"/>
    </location>
</feature>
<name>A0A0C4DZG3_MAGP6</name>
<dbReference type="InterPro" id="IPR055449">
    <property type="entry name" value="Iec3-like_M"/>
</dbReference>
<reference evidence="5" key="4">
    <citation type="journal article" date="2015" name="G3 (Bethesda)">
        <title>Genome sequences of three phytopathogenic species of the Magnaporthaceae family of fungi.</title>
        <authorList>
            <person name="Okagaki L.H."/>
            <person name="Nunes C.C."/>
            <person name="Sailsbery J."/>
            <person name="Clay B."/>
            <person name="Brown D."/>
            <person name="John T."/>
            <person name="Oh Y."/>
            <person name="Young N."/>
            <person name="Fitzgerald M."/>
            <person name="Haas B.J."/>
            <person name="Zeng Q."/>
            <person name="Young S."/>
            <person name="Adiconis X."/>
            <person name="Fan L."/>
            <person name="Levin J.Z."/>
            <person name="Mitchell T.K."/>
            <person name="Okubara P.A."/>
            <person name="Farman M.L."/>
            <person name="Kohn L.M."/>
            <person name="Birren B."/>
            <person name="Ma L.-J."/>
            <person name="Dean R.A."/>
        </authorList>
    </citation>
    <scope>NUCLEOTIDE SEQUENCE</scope>
    <source>
        <strain evidence="5">ATCC 64411 / 73-15</strain>
    </source>
</reference>
<dbReference type="eggNOG" id="ENOG502SG34">
    <property type="taxonomic scope" value="Eukaryota"/>
</dbReference>
<dbReference type="Proteomes" id="UP000011715">
    <property type="component" value="Unassembled WGS sequence"/>
</dbReference>
<dbReference type="InterPro" id="IPR032742">
    <property type="entry name" value="Iec3_N"/>
</dbReference>
<dbReference type="EnsemblFungi" id="MAPG_05463T0">
    <property type="protein sequence ID" value="MAPG_05463T0"/>
    <property type="gene ID" value="MAPG_05463"/>
</dbReference>
<accession>A0A0C4DZG3</accession>
<dbReference type="EMBL" id="ADBL01001301">
    <property type="status" value="NOT_ANNOTATED_CDS"/>
    <property type="molecule type" value="Genomic_DNA"/>
</dbReference>
<reference evidence="6" key="1">
    <citation type="submission" date="2010-05" db="EMBL/GenBank/DDBJ databases">
        <title>The genome sequence of Magnaporthe poae strain ATCC 64411.</title>
        <authorList>
            <person name="Ma L.-J."/>
            <person name="Dead R."/>
            <person name="Young S."/>
            <person name="Zeng Q."/>
            <person name="Koehrsen M."/>
            <person name="Alvarado L."/>
            <person name="Berlin A."/>
            <person name="Chapman S.B."/>
            <person name="Chen Z."/>
            <person name="Freedman E."/>
            <person name="Gellesch M."/>
            <person name="Goldberg J."/>
            <person name="Griggs A."/>
            <person name="Gujja S."/>
            <person name="Heilman E.R."/>
            <person name="Heiman D."/>
            <person name="Hepburn T."/>
            <person name="Howarth C."/>
            <person name="Jen D."/>
            <person name="Larson L."/>
            <person name="Mehta T."/>
            <person name="Neiman D."/>
            <person name="Pearson M."/>
            <person name="Roberts A."/>
            <person name="Saif S."/>
            <person name="Shea T."/>
            <person name="Shenoy N."/>
            <person name="Sisk P."/>
            <person name="Stolte C."/>
            <person name="Sykes S."/>
            <person name="Walk T."/>
            <person name="White J."/>
            <person name="Yandava C."/>
            <person name="Haas B."/>
            <person name="Nusbaum C."/>
            <person name="Birren B."/>
        </authorList>
    </citation>
    <scope>NUCLEOTIDE SEQUENCE [LARGE SCALE GENOMIC DNA]</scope>
    <source>
        <strain evidence="6">ATCC 64411 / 73-15</strain>
    </source>
</reference>
<feature type="region of interest" description="Disordered" evidence="1">
    <location>
        <begin position="1"/>
        <end position="53"/>
    </location>
</feature>
<sequence>MDDDATASQSDLQMEDVGHGGNDRSKGSHKSFKRKYRKMRDHFDRKMRDSEELYRREQKAIDTNKRIAIEIDRLLDMLLDLNNAPQIPPDKRFDLSLPNRPKDMPDEPILPIDRPRRAGVGDDDAPRPGKSFAELLEMVPHHKYAAAALLFPDVVSDLEAGTEGFPGAIIDPSQASHPASFLTADDIDNYLWEVDRRVAQRRRDLDAPALPQLPTLAPKALVALQEASGNNGTAINGATNSRKGERGGDGRSRGAAAAAAAAATDEAMSAASRDFALRNPTSVYNWLRKHAPKTFLQDGEVTADKENGDDGPAHANRGRLPPQDPNSSGRQVALS</sequence>